<evidence type="ECO:0000313" key="2">
    <source>
        <dbReference type="Proteomes" id="UP001281147"/>
    </source>
</evidence>
<reference evidence="1" key="1">
    <citation type="submission" date="2023-07" db="EMBL/GenBank/DDBJ databases">
        <title>Black Yeasts Isolated from many extreme environments.</title>
        <authorList>
            <person name="Coleine C."/>
            <person name="Stajich J.E."/>
            <person name="Selbmann L."/>
        </authorList>
    </citation>
    <scope>NUCLEOTIDE SEQUENCE</scope>
    <source>
        <strain evidence="1">CCFEE 5714</strain>
    </source>
</reference>
<protein>
    <submittedName>
        <fullName evidence="1">Uncharacterized protein</fullName>
    </submittedName>
</protein>
<sequence length="131" mass="15219">MKRKFTNNHYAVAVKARKNTMTSRNNRLHLLALPAELRNQIYRYLLLPPGPGRVQIDGSRSHQPCLLRVCHMIRREGISIYYTDNTFTLVVQDFNVLSIRPFFALKRKYSNTVAGMTIHMTGQPNWENLMA</sequence>
<dbReference type="EMBL" id="JAUTXU010000007">
    <property type="protein sequence ID" value="KAK3723932.1"/>
    <property type="molecule type" value="Genomic_DNA"/>
</dbReference>
<organism evidence="1 2">
    <name type="scientific">Vermiconidia calcicola</name>
    <dbReference type="NCBI Taxonomy" id="1690605"/>
    <lineage>
        <taxon>Eukaryota</taxon>
        <taxon>Fungi</taxon>
        <taxon>Dikarya</taxon>
        <taxon>Ascomycota</taxon>
        <taxon>Pezizomycotina</taxon>
        <taxon>Dothideomycetes</taxon>
        <taxon>Dothideomycetidae</taxon>
        <taxon>Mycosphaerellales</taxon>
        <taxon>Extremaceae</taxon>
        <taxon>Vermiconidia</taxon>
    </lineage>
</organism>
<evidence type="ECO:0000313" key="1">
    <source>
        <dbReference type="EMBL" id="KAK3723932.1"/>
    </source>
</evidence>
<comment type="caution">
    <text evidence="1">The sequence shown here is derived from an EMBL/GenBank/DDBJ whole genome shotgun (WGS) entry which is preliminary data.</text>
</comment>
<name>A0ACC3NVZ8_9PEZI</name>
<dbReference type="Proteomes" id="UP001281147">
    <property type="component" value="Unassembled WGS sequence"/>
</dbReference>
<proteinExistence type="predicted"/>
<gene>
    <name evidence="1" type="ORF">LTR37_001416</name>
</gene>
<accession>A0ACC3NVZ8</accession>
<keyword evidence="2" id="KW-1185">Reference proteome</keyword>